<proteinExistence type="predicted"/>
<dbReference type="AlphaFoldDB" id="A0A151QVT9"/>
<evidence type="ECO:0000313" key="1">
    <source>
        <dbReference type="EMBL" id="KYP34451.1"/>
    </source>
</evidence>
<dbReference type="Gramene" id="C.cajan_41088.t">
    <property type="protein sequence ID" value="C.cajan_41088.t.cds1"/>
    <property type="gene ID" value="C.cajan_41088"/>
</dbReference>
<sequence length="107" mass="12434">MIPIEVGKKSHRRQVFSGEQNAQELAADLNPVDELRNKAQIHEEACKLQASRRYNTRVKPRSFRAGDLASFQKTWVLTERVFNGAHLHNQQNDPFHSTYIFFASFYV</sequence>
<organism evidence="1 2">
    <name type="scientific">Cajanus cajan</name>
    <name type="common">Pigeon pea</name>
    <name type="synonym">Cajanus indicus</name>
    <dbReference type="NCBI Taxonomy" id="3821"/>
    <lineage>
        <taxon>Eukaryota</taxon>
        <taxon>Viridiplantae</taxon>
        <taxon>Streptophyta</taxon>
        <taxon>Embryophyta</taxon>
        <taxon>Tracheophyta</taxon>
        <taxon>Spermatophyta</taxon>
        <taxon>Magnoliopsida</taxon>
        <taxon>eudicotyledons</taxon>
        <taxon>Gunneridae</taxon>
        <taxon>Pentapetalae</taxon>
        <taxon>rosids</taxon>
        <taxon>fabids</taxon>
        <taxon>Fabales</taxon>
        <taxon>Fabaceae</taxon>
        <taxon>Papilionoideae</taxon>
        <taxon>50 kb inversion clade</taxon>
        <taxon>NPAAA clade</taxon>
        <taxon>indigoferoid/millettioid clade</taxon>
        <taxon>Phaseoleae</taxon>
        <taxon>Cajanus</taxon>
    </lineage>
</organism>
<reference evidence="1" key="1">
    <citation type="journal article" date="2012" name="Nat. Biotechnol.">
        <title>Draft genome sequence of pigeonpea (Cajanus cajan), an orphan legume crop of resource-poor farmers.</title>
        <authorList>
            <person name="Varshney R.K."/>
            <person name="Chen W."/>
            <person name="Li Y."/>
            <person name="Bharti A.K."/>
            <person name="Saxena R.K."/>
            <person name="Schlueter J.A."/>
            <person name="Donoghue M.T."/>
            <person name="Azam S."/>
            <person name="Fan G."/>
            <person name="Whaley A.M."/>
            <person name="Farmer A.D."/>
            <person name="Sheridan J."/>
            <person name="Iwata A."/>
            <person name="Tuteja R."/>
            <person name="Penmetsa R.V."/>
            <person name="Wu W."/>
            <person name="Upadhyaya H.D."/>
            <person name="Yang S.P."/>
            <person name="Shah T."/>
            <person name="Saxena K.B."/>
            <person name="Michael T."/>
            <person name="McCombie W.R."/>
            <person name="Yang B."/>
            <person name="Zhang G."/>
            <person name="Yang H."/>
            <person name="Wang J."/>
            <person name="Spillane C."/>
            <person name="Cook D.R."/>
            <person name="May G.D."/>
            <person name="Xu X."/>
            <person name="Jackson S.A."/>
        </authorList>
    </citation>
    <scope>NUCLEOTIDE SEQUENCE [LARGE SCALE GENOMIC DNA]</scope>
</reference>
<evidence type="ECO:0000313" key="2">
    <source>
        <dbReference type="Proteomes" id="UP000075243"/>
    </source>
</evidence>
<accession>A0A151QVT9</accession>
<keyword evidence="2" id="KW-1185">Reference proteome</keyword>
<protein>
    <submittedName>
        <fullName evidence="1">Uncharacterized protein</fullName>
    </submittedName>
</protein>
<dbReference type="Proteomes" id="UP000075243">
    <property type="component" value="Unassembled WGS sequence"/>
</dbReference>
<dbReference type="EMBL" id="KQ484593">
    <property type="protein sequence ID" value="KYP34451.1"/>
    <property type="molecule type" value="Genomic_DNA"/>
</dbReference>
<name>A0A151QVT9_CAJCA</name>
<gene>
    <name evidence="1" type="ORF">KK1_044595</name>
</gene>